<sequence length="421" mass="46594">MSLVDSEASFKSRCIAVGGNEDLWNSLKRHNIKTFADLSFACGTPQAPPSDDAFRLFSEDIFGAGPTLGQTSKLRRLHFEAGAVIVAHLRQQVTGDSAEAPKRLPMAEKEARYLDIKTRLPGLVLEDELLPSHELVDAVAHMVEANHLTWFAPSRCTKREQELRIGVKQKDRVLSVLDNAVTLTTLPDKLTADHSSPLHLQWCLQRRGLALDMCRVLSWRTHEKWLAFLLQALTREVPPGYAPMSINQLLRADSEMFLLISKQVTSLKPDSSGTMQVDQAMSQLGTDSRVTMRLLPLPKSAAQASAPAENDTPPEASWKQRSNHPLVAEVCVLVPIVVSQVTAPEVKARDPKARRQASPKSDGMKIWGEKICDSFSVIYLDNEAAKGALLKGSSSTIQGNLLVDSILEMEEAFRTRAWFAR</sequence>
<dbReference type="AlphaFoldDB" id="A0A812Q3N2"/>
<evidence type="ECO:0000256" key="1">
    <source>
        <dbReference type="SAM" id="MobiDB-lite"/>
    </source>
</evidence>
<evidence type="ECO:0000313" key="2">
    <source>
        <dbReference type="EMBL" id="CAE7390763.1"/>
    </source>
</evidence>
<evidence type="ECO:0000313" key="3">
    <source>
        <dbReference type="Proteomes" id="UP000649617"/>
    </source>
</evidence>
<proteinExistence type="predicted"/>
<feature type="non-terminal residue" evidence="2">
    <location>
        <position position="1"/>
    </location>
</feature>
<protein>
    <submittedName>
        <fullName evidence="2">Uncharacterized protein</fullName>
    </submittedName>
</protein>
<dbReference type="Proteomes" id="UP000649617">
    <property type="component" value="Unassembled WGS sequence"/>
</dbReference>
<feature type="region of interest" description="Disordered" evidence="1">
    <location>
        <begin position="301"/>
        <end position="320"/>
    </location>
</feature>
<reference evidence="2" key="1">
    <citation type="submission" date="2021-02" db="EMBL/GenBank/DDBJ databases">
        <authorList>
            <person name="Dougan E. K."/>
            <person name="Rhodes N."/>
            <person name="Thang M."/>
            <person name="Chan C."/>
        </authorList>
    </citation>
    <scope>NUCLEOTIDE SEQUENCE</scope>
</reference>
<comment type="caution">
    <text evidence="2">The sequence shown here is derived from an EMBL/GenBank/DDBJ whole genome shotgun (WGS) entry which is preliminary data.</text>
</comment>
<name>A0A812Q3N2_SYMPI</name>
<accession>A0A812Q3N2</accession>
<keyword evidence="3" id="KW-1185">Reference proteome</keyword>
<dbReference type="EMBL" id="CAJNIZ010016867">
    <property type="protein sequence ID" value="CAE7390763.1"/>
    <property type="molecule type" value="Genomic_DNA"/>
</dbReference>
<organism evidence="2 3">
    <name type="scientific">Symbiodinium pilosum</name>
    <name type="common">Dinoflagellate</name>
    <dbReference type="NCBI Taxonomy" id="2952"/>
    <lineage>
        <taxon>Eukaryota</taxon>
        <taxon>Sar</taxon>
        <taxon>Alveolata</taxon>
        <taxon>Dinophyceae</taxon>
        <taxon>Suessiales</taxon>
        <taxon>Symbiodiniaceae</taxon>
        <taxon>Symbiodinium</taxon>
    </lineage>
</organism>
<dbReference type="OrthoDB" id="410935at2759"/>
<gene>
    <name evidence="2" type="ORF">SPIL2461_LOCUS9580</name>
</gene>